<sequence>MYSGWRSVRKVGFAVAASALLPGAASPRNESTIHIVTPGFTVQLDPQTQTLVSLVPKSAKNFDFAPFDQESKRRGNGYYHLGDIDLRLRIATGTWRDYSSAFRKGTVTRLPTGGNVLAAADLAPSFPSDMPLTVQRRWMLSDGTLALQFRLTNRTRQPVEVGGLGLPMIFNNILTGHTLEQAHEQLSFADPYIGRDAGYLQVTRLNGKGPALLVLPERHTPFEAYKPILDKTGPNGAPTLLNDPTKRGTTFEGFYDWMVASRGFADKEWKGVREWNRPTAFTLAPGQSRNIGVRFVLSPTIRAIEATLSRHKRPVAVGIPGYVVPTDLPADLFLKAPNRVVGMNVDPAGALSVTPALPRKGWAHFKVAGKQWGRARLTVRYADGEAQTISYFVTRPERQAVADLGHFLFTRQWFDRASDPFHRAPSIISYDHDAGHQVLQDQRVWIAGLSDEGGAGSWLAAIMKQLDDPDPAEIAKFEQFVTQTLDGRLQVNTGAERYGVRKSLFYYDPKALPGFRYDPSIDWHTWSAWDRKQAYSVGRSFNYVHVAAAYWVLYRLARYHQGLVHAHDWRWYLNHAAETAVAMQRLAPEYAKFGQMEGNVFVNILRDLKREGMTAEAGRVDRVMRARADRWAHEPYPFGSEMPWDSTGQPEVYAWMHYYGDTAKADQTREVILGYDPTIPSWGYNGSARRYWDFNYAGKTRRIERQLHHYGSSNNALPLFDAYRRNPSDFHLLRVAYGGLMGPLTNIAQDGFGSAAFHSFPDMMRFDGYSGDYGTNFFGVSFGMASYLVDHPTFGWVGFGGIVSHQGDTVTMVPRDSARSRIFIAPAGLWLTLRAGTFEKVEYDTRTGVVRLHLVPRDRHTADAILTATTTTRDGKPYHPASALTQEAGGWKIPLSDQGSVVELRPGEAQ</sequence>
<dbReference type="EMBL" id="JACIJI010000002">
    <property type="protein sequence ID" value="MBB5718454.1"/>
    <property type="molecule type" value="Genomic_DNA"/>
</dbReference>
<evidence type="ECO:0000313" key="1">
    <source>
        <dbReference type="EMBL" id="MBB5718454.1"/>
    </source>
</evidence>
<evidence type="ECO:0000313" key="2">
    <source>
        <dbReference type="Proteomes" id="UP000554342"/>
    </source>
</evidence>
<comment type="caution">
    <text evidence="1">The sequence shown here is derived from an EMBL/GenBank/DDBJ whole genome shotgun (WGS) entry which is preliminary data.</text>
</comment>
<dbReference type="RefSeq" id="WP_184002257.1">
    <property type="nucleotide sequence ID" value="NZ_BAABIF010000013.1"/>
</dbReference>
<protein>
    <submittedName>
        <fullName evidence="1">Uncharacterized protein</fullName>
    </submittedName>
</protein>
<proteinExistence type="predicted"/>
<gene>
    <name evidence="1" type="ORF">FHR23_001377</name>
</gene>
<reference evidence="1 2" key="1">
    <citation type="submission" date="2020-08" db="EMBL/GenBank/DDBJ databases">
        <title>Genomic Encyclopedia of Type Strains, Phase IV (KMG-IV): sequencing the most valuable type-strain genomes for metagenomic binning, comparative biology and taxonomic classification.</title>
        <authorList>
            <person name="Goeker M."/>
        </authorList>
    </citation>
    <scope>NUCLEOTIDE SEQUENCE [LARGE SCALE GENOMIC DNA]</scope>
    <source>
        <strain evidence="1 2">DSM 27203</strain>
    </source>
</reference>
<name>A0A840YY53_9SPHN</name>
<keyword evidence="2" id="KW-1185">Reference proteome</keyword>
<organism evidence="1 2">
    <name type="scientific">Stakelama sediminis</name>
    <dbReference type="NCBI Taxonomy" id="463200"/>
    <lineage>
        <taxon>Bacteria</taxon>
        <taxon>Pseudomonadati</taxon>
        <taxon>Pseudomonadota</taxon>
        <taxon>Alphaproteobacteria</taxon>
        <taxon>Sphingomonadales</taxon>
        <taxon>Sphingomonadaceae</taxon>
        <taxon>Stakelama</taxon>
    </lineage>
</organism>
<dbReference type="AlphaFoldDB" id="A0A840YY53"/>
<dbReference type="InterPro" id="IPR043750">
    <property type="entry name" value="DUF5695"/>
</dbReference>
<dbReference type="Proteomes" id="UP000554342">
    <property type="component" value="Unassembled WGS sequence"/>
</dbReference>
<dbReference type="Pfam" id="PF18951">
    <property type="entry name" value="DUF5695"/>
    <property type="match status" value="1"/>
</dbReference>
<accession>A0A840YY53</accession>